<dbReference type="AlphaFoldDB" id="A0A8X6HS02"/>
<dbReference type="OrthoDB" id="10304880at2759"/>
<name>A0A8X6HS02_TRICU</name>
<evidence type="ECO:0000313" key="2">
    <source>
        <dbReference type="Proteomes" id="UP000887116"/>
    </source>
</evidence>
<accession>A0A8X6HS02</accession>
<keyword evidence="2" id="KW-1185">Reference proteome</keyword>
<evidence type="ECO:0000313" key="1">
    <source>
        <dbReference type="EMBL" id="GFR28533.1"/>
    </source>
</evidence>
<sequence>MSFVNPPILSLEDMALLKVAVMVCNDPGVKAVVHAFGAAAYALPSKETQIFLRKRPLSFLEEVRTLYIEQVWTEEISHRSSRCEFANVIKKAAEPTSNPVADFKLLMDKMPCKIWENYVQCKISTFFLPKVLQDKLFVSARQVTMEIENWFQDHFDNLRRSKDFQIVTQKLLQWNSRGKIDRIKTAKAMIGSDRLPGREKYIMAFDYCFKEDLPSLWEKLDAFDKKYVPHVQSFFSLEEKVDDSDWLNYIWNTIHNPDEMRSFFLKLSPLRKEGFLRLALHKKTLEYEDFIFCYNHIDAERQETIKKLAPSNILEYFLDPPLHDKFLDVAASLMPYILLEDFVYVVHAIIFGRILPGFQDFDYVSLLKKLWSITPVHLKKYVTADDIAYGPLMYILKNDGPSPFPHEKLLETGYSNNMIFGYFGVRYCVFKSEIGTCANVRFSRYNQDCKRAHAVLYAKSAERDPENFVDRLRHARQNQA</sequence>
<dbReference type="EMBL" id="BMAO01009075">
    <property type="protein sequence ID" value="GFR28533.1"/>
    <property type="molecule type" value="Genomic_DNA"/>
</dbReference>
<reference evidence="1" key="1">
    <citation type="submission" date="2020-07" db="EMBL/GenBank/DDBJ databases">
        <title>Multicomponent nature underlies the extraordinary mechanical properties of spider dragline silk.</title>
        <authorList>
            <person name="Kono N."/>
            <person name="Nakamura H."/>
            <person name="Mori M."/>
            <person name="Yoshida Y."/>
            <person name="Ohtoshi R."/>
            <person name="Malay A.D."/>
            <person name="Moran D.A.P."/>
            <person name="Tomita M."/>
            <person name="Numata K."/>
            <person name="Arakawa K."/>
        </authorList>
    </citation>
    <scope>NUCLEOTIDE SEQUENCE</scope>
</reference>
<proteinExistence type="predicted"/>
<comment type="caution">
    <text evidence="1">The sequence shown here is derived from an EMBL/GenBank/DDBJ whole genome shotgun (WGS) entry which is preliminary data.</text>
</comment>
<organism evidence="1 2">
    <name type="scientific">Trichonephila clavata</name>
    <name type="common">Joro spider</name>
    <name type="synonym">Nephila clavata</name>
    <dbReference type="NCBI Taxonomy" id="2740835"/>
    <lineage>
        <taxon>Eukaryota</taxon>
        <taxon>Metazoa</taxon>
        <taxon>Ecdysozoa</taxon>
        <taxon>Arthropoda</taxon>
        <taxon>Chelicerata</taxon>
        <taxon>Arachnida</taxon>
        <taxon>Araneae</taxon>
        <taxon>Araneomorphae</taxon>
        <taxon>Entelegynae</taxon>
        <taxon>Araneoidea</taxon>
        <taxon>Nephilidae</taxon>
        <taxon>Trichonephila</taxon>
    </lineage>
</organism>
<dbReference type="Proteomes" id="UP000887116">
    <property type="component" value="Unassembled WGS sequence"/>
</dbReference>
<gene>
    <name evidence="1" type="primary">NCL1_51334</name>
    <name evidence="1" type="ORF">TNCT_452691</name>
</gene>
<protein>
    <submittedName>
        <fullName evidence="1">Uncharacterized protein</fullName>
    </submittedName>
</protein>